<sequence length="176" mass="19825">MGGRAGACDSLRCLSACLFLTVHLHRWVHFVHSVFVGRRVRHLCETSSTHPAANNTSTSRYLVLTCHRGISQVDKDDSVSLRYNGSYLDLACHLPRPPPSPCPRRPSTECNCTHEIKKQSSSRRRWAARDEHGTGRPIWVVSLVRWDACFACRDSTTTEVNAYIAKLFGIPPHSHF</sequence>
<feature type="signal peptide" evidence="1">
    <location>
        <begin position="1"/>
        <end position="33"/>
    </location>
</feature>
<evidence type="ECO:0000256" key="1">
    <source>
        <dbReference type="SAM" id="SignalP"/>
    </source>
</evidence>
<keyword evidence="3" id="KW-1185">Reference proteome</keyword>
<comment type="caution">
    <text evidence="2">The sequence shown here is derived from an EMBL/GenBank/DDBJ whole genome shotgun (WGS) entry which is preliminary data.</text>
</comment>
<dbReference type="EMBL" id="JBBPDW010000005">
    <property type="protein sequence ID" value="KAK7552487.1"/>
    <property type="molecule type" value="Genomic_DNA"/>
</dbReference>
<dbReference type="Proteomes" id="UP001365128">
    <property type="component" value="Unassembled WGS sequence"/>
</dbReference>
<protein>
    <submittedName>
        <fullName evidence="2">Uncharacterized protein</fullName>
    </submittedName>
</protein>
<organism evidence="2 3">
    <name type="scientific">Phyllosticta citricarpa</name>
    <dbReference type="NCBI Taxonomy" id="55181"/>
    <lineage>
        <taxon>Eukaryota</taxon>
        <taxon>Fungi</taxon>
        <taxon>Dikarya</taxon>
        <taxon>Ascomycota</taxon>
        <taxon>Pezizomycotina</taxon>
        <taxon>Dothideomycetes</taxon>
        <taxon>Dothideomycetes incertae sedis</taxon>
        <taxon>Botryosphaeriales</taxon>
        <taxon>Phyllostictaceae</taxon>
        <taxon>Phyllosticta</taxon>
    </lineage>
</organism>
<evidence type="ECO:0000313" key="3">
    <source>
        <dbReference type="Proteomes" id="UP001365128"/>
    </source>
</evidence>
<accession>A0ABR1ML49</accession>
<proteinExistence type="predicted"/>
<feature type="chain" id="PRO_5047128263" evidence="1">
    <location>
        <begin position="34"/>
        <end position="176"/>
    </location>
</feature>
<keyword evidence="1" id="KW-0732">Signal</keyword>
<name>A0ABR1ML49_9PEZI</name>
<evidence type="ECO:0000313" key="2">
    <source>
        <dbReference type="EMBL" id="KAK7552487.1"/>
    </source>
</evidence>
<reference evidence="2 3" key="1">
    <citation type="submission" date="2024-04" db="EMBL/GenBank/DDBJ databases">
        <title>Phyllosticta paracitricarpa is synonymous to the EU quarantine fungus P. citricarpa based on phylogenomic analyses.</title>
        <authorList>
            <consortium name="Lawrence Berkeley National Laboratory"/>
            <person name="Van Ingen-Buijs V.A."/>
            <person name="Van Westerhoven A.C."/>
            <person name="Haridas S."/>
            <person name="Skiadas P."/>
            <person name="Martin F."/>
            <person name="Groenewald J.Z."/>
            <person name="Crous P.W."/>
            <person name="Seidl M.F."/>
        </authorList>
    </citation>
    <scope>NUCLEOTIDE SEQUENCE [LARGE SCALE GENOMIC DNA]</scope>
    <source>
        <strain evidence="2 3">CBS 122670</strain>
    </source>
</reference>
<gene>
    <name evidence="2" type="ORF">IWX46DRAFT_344398</name>
</gene>